<dbReference type="InterPro" id="IPR002563">
    <property type="entry name" value="Flavin_Rdtase-like_dom"/>
</dbReference>
<dbReference type="SUPFAM" id="SSF50475">
    <property type="entry name" value="FMN-binding split barrel"/>
    <property type="match status" value="1"/>
</dbReference>
<dbReference type="Proteomes" id="UP000535491">
    <property type="component" value="Unassembled WGS sequence"/>
</dbReference>
<dbReference type="InterPro" id="IPR012349">
    <property type="entry name" value="Split_barrel_FMN-bd"/>
</dbReference>
<comment type="caution">
    <text evidence="6">The sequence shown here is derived from an EMBL/GenBank/DDBJ whole genome shotgun (WGS) entry which is preliminary data.</text>
</comment>
<dbReference type="Gene3D" id="2.30.110.10">
    <property type="entry name" value="Electron Transport, Fmn-binding Protein, Chain A"/>
    <property type="match status" value="1"/>
</dbReference>
<dbReference type="RefSeq" id="WP_181753596.1">
    <property type="nucleotide sequence ID" value="NZ_JACEIQ010000018.1"/>
</dbReference>
<gene>
    <name evidence="6" type="ORF">H1191_15680</name>
</gene>
<dbReference type="SMART" id="SM00903">
    <property type="entry name" value="Flavin_Reduct"/>
    <property type="match status" value="1"/>
</dbReference>
<dbReference type="GO" id="GO:0016646">
    <property type="term" value="F:oxidoreductase activity, acting on the CH-NH group of donors, NAD or NADP as acceptor"/>
    <property type="evidence" value="ECO:0007669"/>
    <property type="project" value="UniProtKB-ARBA"/>
</dbReference>
<dbReference type="AlphaFoldDB" id="A0A7W1WTJ7"/>
<accession>A0A7W1WTJ7</accession>
<keyword evidence="7" id="KW-1185">Reference proteome</keyword>
<comment type="cofactor">
    <cofactor evidence="1">
        <name>FMN</name>
        <dbReference type="ChEBI" id="CHEBI:58210"/>
    </cofactor>
</comment>
<sequence length="214" mass="23619">MRIDPKQQTKQENYKLLIGSVLPRPIAFITSVNGYGLVNAAPFSFFNVAGTAPPLISVAVNRKPGGRMKDTARNIAEQKEFVVHVVDGENVNLVNDTSVEFPSDVSEAEAVGFHLLPSEVVKVPRIAETKIQMECRLHQMMPLGGEDGNPNTDLIIGEVVLFHIDDSLIFDGKIDTFRLDPVSRLAGTTYGKLGETFSLPRLPYDEWLAGKQRK</sequence>
<dbReference type="PANTHER" id="PTHR33798:SF5">
    <property type="entry name" value="FLAVIN REDUCTASE LIKE DOMAIN-CONTAINING PROTEIN"/>
    <property type="match status" value="1"/>
</dbReference>
<evidence type="ECO:0000256" key="3">
    <source>
        <dbReference type="ARBA" id="ARBA00022643"/>
    </source>
</evidence>
<keyword evidence="2" id="KW-0285">Flavoprotein</keyword>
<dbReference type="PANTHER" id="PTHR33798">
    <property type="entry name" value="FLAVOPROTEIN OXYGENASE"/>
    <property type="match status" value="1"/>
</dbReference>
<evidence type="ECO:0000256" key="2">
    <source>
        <dbReference type="ARBA" id="ARBA00022630"/>
    </source>
</evidence>
<evidence type="ECO:0000256" key="4">
    <source>
        <dbReference type="ARBA" id="ARBA00038054"/>
    </source>
</evidence>
<reference evidence="6 7" key="1">
    <citation type="submission" date="2020-07" db="EMBL/GenBank/DDBJ databases">
        <authorList>
            <person name="Feng H."/>
        </authorList>
    </citation>
    <scope>NUCLEOTIDE SEQUENCE [LARGE SCALE GENOMIC DNA]</scope>
    <source>
        <strain evidence="7">s-10</strain>
    </source>
</reference>
<protein>
    <submittedName>
        <fullName evidence="6">Flavin reductase family protein</fullName>
    </submittedName>
</protein>
<keyword evidence="3" id="KW-0288">FMN</keyword>
<comment type="similarity">
    <text evidence="4">Belongs to the flavoredoxin family.</text>
</comment>
<feature type="domain" description="Flavin reductase like" evidence="5">
    <location>
        <begin position="19"/>
        <end position="177"/>
    </location>
</feature>
<evidence type="ECO:0000313" key="6">
    <source>
        <dbReference type="EMBL" id="MBA4495734.1"/>
    </source>
</evidence>
<organism evidence="6 7">
    <name type="scientific">Paenactinomyces guangxiensis</name>
    <dbReference type="NCBI Taxonomy" id="1490290"/>
    <lineage>
        <taxon>Bacteria</taxon>
        <taxon>Bacillati</taxon>
        <taxon>Bacillota</taxon>
        <taxon>Bacilli</taxon>
        <taxon>Bacillales</taxon>
        <taxon>Thermoactinomycetaceae</taxon>
        <taxon>Paenactinomyces</taxon>
    </lineage>
</organism>
<evidence type="ECO:0000256" key="1">
    <source>
        <dbReference type="ARBA" id="ARBA00001917"/>
    </source>
</evidence>
<dbReference type="GO" id="GO:0010181">
    <property type="term" value="F:FMN binding"/>
    <property type="evidence" value="ECO:0007669"/>
    <property type="project" value="InterPro"/>
</dbReference>
<name>A0A7W1WTJ7_9BACL</name>
<dbReference type="EMBL" id="JACEIQ010000018">
    <property type="protein sequence ID" value="MBA4495734.1"/>
    <property type="molecule type" value="Genomic_DNA"/>
</dbReference>
<proteinExistence type="inferred from homology"/>
<dbReference type="Pfam" id="PF01613">
    <property type="entry name" value="Flavin_Reduct"/>
    <property type="match status" value="1"/>
</dbReference>
<evidence type="ECO:0000313" key="7">
    <source>
        <dbReference type="Proteomes" id="UP000535491"/>
    </source>
</evidence>
<evidence type="ECO:0000259" key="5">
    <source>
        <dbReference type="SMART" id="SM00903"/>
    </source>
</evidence>